<protein>
    <recommendedName>
        <fullName evidence="2">SH3 domain-containing protein</fullName>
    </recommendedName>
</protein>
<evidence type="ECO:0000313" key="3">
    <source>
        <dbReference type="Ensembl" id="ENSTGUP00000030973.1"/>
    </source>
</evidence>
<organism evidence="3 4">
    <name type="scientific">Taeniopygia guttata</name>
    <name type="common">Zebra finch</name>
    <name type="synonym">Poephila guttata</name>
    <dbReference type="NCBI Taxonomy" id="59729"/>
    <lineage>
        <taxon>Eukaryota</taxon>
        <taxon>Metazoa</taxon>
        <taxon>Chordata</taxon>
        <taxon>Craniata</taxon>
        <taxon>Vertebrata</taxon>
        <taxon>Euteleostomi</taxon>
        <taxon>Archelosauria</taxon>
        <taxon>Archosauria</taxon>
        <taxon>Dinosauria</taxon>
        <taxon>Saurischia</taxon>
        <taxon>Theropoda</taxon>
        <taxon>Coelurosauria</taxon>
        <taxon>Aves</taxon>
        <taxon>Neognathae</taxon>
        <taxon>Neoaves</taxon>
        <taxon>Telluraves</taxon>
        <taxon>Australaves</taxon>
        <taxon>Passeriformes</taxon>
        <taxon>Passeroidea</taxon>
        <taxon>Estrildidae</taxon>
        <taxon>Estrildinae</taxon>
        <taxon>Taeniopygia</taxon>
    </lineage>
</organism>
<evidence type="ECO:0000256" key="1">
    <source>
        <dbReference type="ARBA" id="ARBA00022443"/>
    </source>
</evidence>
<keyword evidence="4" id="KW-1185">Reference proteome</keyword>
<dbReference type="Ensembl" id="ENSTGUT00000037353.1">
    <property type="protein sequence ID" value="ENSTGUP00000030973.1"/>
    <property type="gene ID" value="ENSTGUG00000026721.1"/>
</dbReference>
<dbReference type="InterPro" id="IPR001452">
    <property type="entry name" value="SH3_domain"/>
</dbReference>
<sequence length="165" mass="18865">MGIAGPGTHSASAAAKKSDKKCLFDDFIFVSRINVSSHNWNFMEKLTSKKLCPDDDCVYTNSLARAEEDYNASDCSLINIKKDEDCFKVSHYTPPCLKVYGEQYENYMGTVGYFPSSSVSEQHVYQEASQPVPTRVRNLQRPSWLQNYIWIFSVHSERKERFLPG</sequence>
<dbReference type="GO" id="GO:0001502">
    <property type="term" value="P:cartilage condensation"/>
    <property type="evidence" value="ECO:0007669"/>
    <property type="project" value="TreeGrafter"/>
</dbReference>
<dbReference type="InterPro" id="IPR036028">
    <property type="entry name" value="SH3-like_dom_sf"/>
</dbReference>
<evidence type="ECO:0000313" key="4">
    <source>
        <dbReference type="Proteomes" id="UP000007754"/>
    </source>
</evidence>
<dbReference type="Proteomes" id="UP000007754">
    <property type="component" value="Unplaced"/>
</dbReference>
<reference evidence="3" key="1">
    <citation type="submission" date="2025-08" db="UniProtKB">
        <authorList>
            <consortium name="Ensembl"/>
        </authorList>
    </citation>
    <scope>IDENTIFICATION</scope>
</reference>
<accession>A0A674H629</accession>
<dbReference type="SUPFAM" id="SSF50044">
    <property type="entry name" value="SH3-domain"/>
    <property type="match status" value="1"/>
</dbReference>
<dbReference type="PANTHER" id="PTHR47146:SF1">
    <property type="entry name" value="OTORAPLIN"/>
    <property type="match status" value="1"/>
</dbReference>
<dbReference type="Pfam" id="PF07653">
    <property type="entry name" value="SH3_2"/>
    <property type="match status" value="1"/>
</dbReference>
<dbReference type="PANTHER" id="PTHR47146">
    <property type="entry name" value="OTORAPLIN"/>
    <property type="match status" value="1"/>
</dbReference>
<evidence type="ECO:0000259" key="2">
    <source>
        <dbReference type="Pfam" id="PF07653"/>
    </source>
</evidence>
<reference evidence="3" key="2">
    <citation type="submission" date="2025-09" db="UniProtKB">
        <authorList>
            <consortium name="Ensembl"/>
        </authorList>
    </citation>
    <scope>IDENTIFICATION</scope>
</reference>
<dbReference type="InterPro" id="IPR042801">
    <property type="entry name" value="OTOR"/>
</dbReference>
<proteinExistence type="predicted"/>
<feature type="domain" description="SH3" evidence="2">
    <location>
        <begin position="64"/>
        <end position="122"/>
    </location>
</feature>
<dbReference type="Gene3D" id="2.30.30.40">
    <property type="entry name" value="SH3 Domains"/>
    <property type="match status" value="1"/>
</dbReference>
<dbReference type="InParanoid" id="A0A674H629"/>
<name>A0A674H629_TAEGU</name>
<keyword evidence="1" id="KW-0728">SH3 domain</keyword>
<dbReference type="AlphaFoldDB" id="A0A674H629"/>
<dbReference type="GeneTree" id="ENSGT00990000211338"/>